<dbReference type="InterPro" id="IPR002130">
    <property type="entry name" value="Cyclophilin-type_PPIase_dom"/>
</dbReference>
<dbReference type="OrthoDB" id="1735926at2759"/>
<dbReference type="Proteomes" id="UP000612055">
    <property type="component" value="Unassembled WGS sequence"/>
</dbReference>
<dbReference type="InterPro" id="IPR044259">
    <property type="entry name" value="CYP37-like"/>
</dbReference>
<feature type="domain" description="PPIase cyclophilin-type" evidence="3">
    <location>
        <begin position="249"/>
        <end position="392"/>
    </location>
</feature>
<dbReference type="InterPro" id="IPR048563">
    <property type="entry name" value="CYP38_PsbQ-like"/>
</dbReference>
<gene>
    <name evidence="4" type="ORF">HYH03_004901</name>
</gene>
<dbReference type="Pfam" id="PF00160">
    <property type="entry name" value="Pro_isomerase"/>
    <property type="match status" value="1"/>
</dbReference>
<evidence type="ECO:0000256" key="2">
    <source>
        <dbReference type="SAM" id="MobiDB-lite"/>
    </source>
</evidence>
<dbReference type="InterPro" id="IPR023222">
    <property type="entry name" value="PsbQ-like_dom_sf"/>
</dbReference>
<proteinExistence type="predicted"/>
<dbReference type="Gene3D" id="2.40.100.10">
    <property type="entry name" value="Cyclophilin-like"/>
    <property type="match status" value="1"/>
</dbReference>
<dbReference type="PROSITE" id="PS50072">
    <property type="entry name" value="CSA_PPIASE_2"/>
    <property type="match status" value="1"/>
</dbReference>
<name>A0A835Y6G5_9CHLO</name>
<comment type="caution">
    <text evidence="4">The sequence shown here is derived from an EMBL/GenBank/DDBJ whole genome shotgun (WGS) entry which is preliminary data.</text>
</comment>
<accession>A0A835Y6G5</accession>
<feature type="region of interest" description="Disordered" evidence="2">
    <location>
        <begin position="1"/>
        <end position="24"/>
    </location>
</feature>
<evidence type="ECO:0000259" key="3">
    <source>
        <dbReference type="PROSITE" id="PS50072"/>
    </source>
</evidence>
<keyword evidence="1" id="KW-0793">Thylakoid</keyword>
<dbReference type="EMBL" id="JAEHOE010000016">
    <property type="protein sequence ID" value="KAG2496893.1"/>
    <property type="molecule type" value="Genomic_DNA"/>
</dbReference>
<reference evidence="4" key="1">
    <citation type="journal article" date="2020" name="bioRxiv">
        <title>Comparative genomics of Chlamydomonas.</title>
        <authorList>
            <person name="Craig R.J."/>
            <person name="Hasan A.R."/>
            <person name="Ness R.W."/>
            <person name="Keightley P.D."/>
        </authorList>
    </citation>
    <scope>NUCLEOTIDE SEQUENCE</scope>
    <source>
        <strain evidence="4">CCAP 11/70</strain>
    </source>
</reference>
<evidence type="ECO:0000256" key="1">
    <source>
        <dbReference type="ARBA" id="ARBA00023078"/>
    </source>
</evidence>
<organism evidence="4 5">
    <name type="scientific">Edaphochlamys debaryana</name>
    <dbReference type="NCBI Taxonomy" id="47281"/>
    <lineage>
        <taxon>Eukaryota</taxon>
        <taxon>Viridiplantae</taxon>
        <taxon>Chlorophyta</taxon>
        <taxon>core chlorophytes</taxon>
        <taxon>Chlorophyceae</taxon>
        <taxon>CS clade</taxon>
        <taxon>Chlamydomonadales</taxon>
        <taxon>Chlamydomonadales incertae sedis</taxon>
        <taxon>Edaphochlamys</taxon>
    </lineage>
</organism>
<dbReference type="SUPFAM" id="SSF50891">
    <property type="entry name" value="Cyclophilin-like"/>
    <property type="match status" value="1"/>
</dbReference>
<dbReference type="AlphaFoldDB" id="A0A835Y6G5"/>
<dbReference type="Pfam" id="PF21329">
    <property type="entry name" value="CYP38_PsbQ-like"/>
    <property type="match status" value="1"/>
</dbReference>
<dbReference type="GO" id="GO:0003755">
    <property type="term" value="F:peptidyl-prolyl cis-trans isomerase activity"/>
    <property type="evidence" value="ECO:0007669"/>
    <property type="project" value="InterPro"/>
</dbReference>
<dbReference type="InterPro" id="IPR029000">
    <property type="entry name" value="Cyclophilin-like_dom_sf"/>
</dbReference>
<protein>
    <recommendedName>
        <fullName evidence="3">PPIase cyclophilin-type domain-containing protein</fullName>
    </recommendedName>
</protein>
<dbReference type="PANTHER" id="PTHR47318">
    <property type="entry name" value="PEPTIDYL-PROLYL CIS-TRANS ISOMERASE CYP37, CHLOROPLASTIC"/>
    <property type="match status" value="1"/>
</dbReference>
<evidence type="ECO:0000313" key="4">
    <source>
        <dbReference type="EMBL" id="KAG2496893.1"/>
    </source>
</evidence>
<dbReference type="PANTHER" id="PTHR47318:SF1">
    <property type="entry name" value="PEPTIDYL-PROLYL CIS-TRANS ISOMERASE CYP37, CHLOROPLASTIC"/>
    <property type="match status" value="1"/>
</dbReference>
<sequence length="413" mass="43717">MNALGAGHRAASAQKATSSPARAVARARRVVPSVQCAARKEQAEAPLGREGLMPFFSALASSALLLGMSSPAFAVLNSPNAQIPRSPDAALRRAIPAFNPEVKRIQKNLEDVQYLMRIPQNKPWASMSSSVADALKVTAKRDVMLAGVPPASLEAAGALLDSLNETLLKLQLALGTKAIDAVSIRVANCLEVIGNLELLQAPGLRFVMPKDYTTLPRLVGRAVVELTLERGDGSAGFVDPSGSGPAKQGKMVITVDGYSAPLSAGNFIKNVQDGLYNNRTLNVNYTSVFVTGSPEQQRPPIPLEILPAGEFEPLYRIPLDVQSGELPVLPLSISGAVTFAHLPDTDAYLSGTDWFVYKFDKQQAGLAGLAFDEGTFGVFGYVTEGLGTVTTLTPGDRIVEARVVSGADKLVLP</sequence>
<dbReference type="Gene3D" id="1.20.120.290">
    <property type="entry name" value="Oxygen-evolving enhancer protein 3 (PsbQ), four-helix up-down bundle"/>
    <property type="match status" value="1"/>
</dbReference>
<keyword evidence="5" id="KW-1185">Reference proteome</keyword>
<evidence type="ECO:0000313" key="5">
    <source>
        <dbReference type="Proteomes" id="UP000612055"/>
    </source>
</evidence>